<dbReference type="PROSITE" id="PS51473">
    <property type="entry name" value="GNK2"/>
    <property type="match status" value="2"/>
</dbReference>
<dbReference type="InterPro" id="IPR002902">
    <property type="entry name" value="GNK2"/>
</dbReference>
<keyword evidence="9" id="KW-1185">Reference proteome</keyword>
<protein>
    <submittedName>
        <fullName evidence="8">Cysteine-rich repeat secretory protein 55-like protein</fullName>
    </submittedName>
</protein>
<evidence type="ECO:0000256" key="2">
    <source>
        <dbReference type="ARBA" id="ARBA00022525"/>
    </source>
</evidence>
<gene>
    <name evidence="8" type="ORF">CKAN_00818900</name>
</gene>
<dbReference type="AlphaFoldDB" id="A0A3S3Q6H1"/>
<comment type="subcellular location">
    <subcellularLocation>
        <location evidence="1">Secreted</location>
    </subcellularLocation>
</comment>
<evidence type="ECO:0000256" key="4">
    <source>
        <dbReference type="ARBA" id="ARBA00022737"/>
    </source>
</evidence>
<name>A0A3S3Q6H1_9MAGN</name>
<evidence type="ECO:0000256" key="3">
    <source>
        <dbReference type="ARBA" id="ARBA00022729"/>
    </source>
</evidence>
<keyword evidence="4" id="KW-0677">Repeat</keyword>
<dbReference type="Gene3D" id="3.30.430.20">
    <property type="entry name" value="Gnk2 domain, C-X8-C-X2-C motif"/>
    <property type="match status" value="2"/>
</dbReference>
<evidence type="ECO:0000256" key="6">
    <source>
        <dbReference type="SAM" id="SignalP"/>
    </source>
</evidence>
<dbReference type="OrthoDB" id="1933521at2759"/>
<dbReference type="CDD" id="cd23509">
    <property type="entry name" value="Gnk2-like"/>
    <property type="match status" value="2"/>
</dbReference>
<dbReference type="GO" id="GO:0005576">
    <property type="term" value="C:extracellular region"/>
    <property type="evidence" value="ECO:0007669"/>
    <property type="project" value="UniProtKB-SubCell"/>
</dbReference>
<dbReference type="PANTHER" id="PTHR32411:SF55">
    <property type="entry name" value="CYSTEINE-RICH REPEAT SECRETORY PROTEIN 55"/>
    <property type="match status" value="1"/>
</dbReference>
<comment type="similarity">
    <text evidence="5">Belongs to the cysteine-rich repeat secretory protein family.</text>
</comment>
<dbReference type="STRING" id="337451.A0A3S3Q6H1"/>
<proteinExistence type="inferred from homology"/>
<evidence type="ECO:0000256" key="1">
    <source>
        <dbReference type="ARBA" id="ARBA00004613"/>
    </source>
</evidence>
<feature type="domain" description="Gnk2-homologous" evidence="7">
    <location>
        <begin position="21"/>
        <end position="123"/>
    </location>
</feature>
<sequence length="256" mass="28937">MTLYLFFFFFFFFLLPLCNCTDRLGEFCNEDKNTSSKQILANIDQVLTELVSKTPSTGFTTTSEGHNDETVYGLAQCRGDVSTADCSTCVNDAAKQIKQLCTNQADGRIWFDYCFLRYDVKNFIGEVDTGFGIFYWNVENATDPEEFVKKLGEVMPIVREQALMPANKGLGRNKTKFSSSVTIYSLVQCTRDLSQLSCAQCLDTAIANISKFCLYKQGCRVLYSSCYLRYEIYSFFFPLDSKLGVLGTTSRAILHP</sequence>
<evidence type="ECO:0000259" key="7">
    <source>
        <dbReference type="PROSITE" id="PS51473"/>
    </source>
</evidence>
<keyword evidence="2" id="KW-0964">Secreted</keyword>
<feature type="domain" description="Gnk2-homologous" evidence="7">
    <location>
        <begin position="129"/>
        <end position="235"/>
    </location>
</feature>
<dbReference type="Pfam" id="PF01657">
    <property type="entry name" value="Stress-antifung"/>
    <property type="match status" value="2"/>
</dbReference>
<organism evidence="8 9">
    <name type="scientific">Cinnamomum micranthum f. kanehirae</name>
    <dbReference type="NCBI Taxonomy" id="337451"/>
    <lineage>
        <taxon>Eukaryota</taxon>
        <taxon>Viridiplantae</taxon>
        <taxon>Streptophyta</taxon>
        <taxon>Embryophyta</taxon>
        <taxon>Tracheophyta</taxon>
        <taxon>Spermatophyta</taxon>
        <taxon>Magnoliopsida</taxon>
        <taxon>Magnoliidae</taxon>
        <taxon>Laurales</taxon>
        <taxon>Lauraceae</taxon>
        <taxon>Cinnamomum</taxon>
    </lineage>
</organism>
<dbReference type="PANTHER" id="PTHR32411">
    <property type="entry name" value="CYSTEINE-RICH REPEAT SECRETORY PROTEIN 38-RELATED"/>
    <property type="match status" value="1"/>
</dbReference>
<accession>A0A3S3Q6H1</accession>
<dbReference type="InterPro" id="IPR038408">
    <property type="entry name" value="GNK2_sf"/>
</dbReference>
<evidence type="ECO:0000256" key="5">
    <source>
        <dbReference type="ARBA" id="ARBA00038515"/>
    </source>
</evidence>
<evidence type="ECO:0000313" key="9">
    <source>
        <dbReference type="Proteomes" id="UP000283530"/>
    </source>
</evidence>
<comment type="caution">
    <text evidence="8">The sequence shown here is derived from an EMBL/GenBank/DDBJ whole genome shotgun (WGS) entry which is preliminary data.</text>
</comment>
<dbReference type="InterPro" id="IPR050581">
    <property type="entry name" value="CRR_secretory_protein"/>
</dbReference>
<feature type="signal peptide" evidence="6">
    <location>
        <begin position="1"/>
        <end position="20"/>
    </location>
</feature>
<keyword evidence="3 6" id="KW-0732">Signal</keyword>
<dbReference type="EMBL" id="QPKB01000003">
    <property type="protein sequence ID" value="RWR79605.1"/>
    <property type="molecule type" value="Genomic_DNA"/>
</dbReference>
<feature type="chain" id="PRO_5018793165" evidence="6">
    <location>
        <begin position="21"/>
        <end position="256"/>
    </location>
</feature>
<reference evidence="8 9" key="1">
    <citation type="journal article" date="2019" name="Nat. Plants">
        <title>Stout camphor tree genome fills gaps in understanding of flowering plant genome evolution.</title>
        <authorList>
            <person name="Chaw S.M."/>
            <person name="Liu Y.C."/>
            <person name="Wu Y.W."/>
            <person name="Wang H.Y."/>
            <person name="Lin C.I."/>
            <person name="Wu C.S."/>
            <person name="Ke H.M."/>
            <person name="Chang L.Y."/>
            <person name="Hsu C.Y."/>
            <person name="Yang H.T."/>
            <person name="Sudianto E."/>
            <person name="Hsu M.H."/>
            <person name="Wu K.P."/>
            <person name="Wang L.N."/>
            <person name="Leebens-Mack J.H."/>
            <person name="Tsai I.J."/>
        </authorList>
    </citation>
    <scope>NUCLEOTIDE SEQUENCE [LARGE SCALE GENOMIC DNA]</scope>
    <source>
        <strain evidence="9">cv. Chaw 1501</strain>
        <tissue evidence="8">Young leaves</tissue>
    </source>
</reference>
<evidence type="ECO:0000313" key="8">
    <source>
        <dbReference type="EMBL" id="RWR79605.1"/>
    </source>
</evidence>
<dbReference type="Proteomes" id="UP000283530">
    <property type="component" value="Unassembled WGS sequence"/>
</dbReference>